<evidence type="ECO:0000256" key="1">
    <source>
        <dbReference type="SAM" id="MobiDB-lite"/>
    </source>
</evidence>
<dbReference type="AlphaFoldDB" id="A0A9D8KEY1"/>
<dbReference type="SUPFAM" id="SSF52266">
    <property type="entry name" value="SGNH hydrolase"/>
    <property type="match status" value="1"/>
</dbReference>
<evidence type="ECO:0000313" key="4">
    <source>
        <dbReference type="EMBL" id="MBN1573910.1"/>
    </source>
</evidence>
<gene>
    <name evidence="4" type="ORF">JW984_12000</name>
</gene>
<sequence>MKGEDYKIKTAGLKLGFSRGVPAFLCLILFAFFTVVLIFPLSAQAAPVKIIFLHHSCGQGLINGGNVREGLTAKGYQFYDHGYNEEGLRDAKGSYTGRNFNVPGDNTDPDGYAAIFTQKLTSPPKNTFSHLIQYDVILFKSCFPVSNIESDEQLNQYKSYYRTIINRMDQYPNKTFIIVTQPPLVPNETSPAAARRARAFTSWLKSDGFLNGRKNVFVFDFFDLLAGGDNMLKPGYRVGNHDSHPNDRANREIGPKFVSFIESVIKKRGVVGSGPMPKETAAEEPPEIEESPPAETIPETRTPKSPAVKSSLIDGFETDSPNWEVGAGDGSTVEIKFDEGKKKSGNRSLKANYSVKRDGCGGFGRYFDSHQNWGAYGGFSVWIYSEKGGEDMTLILFSGEVGSATPFETGFRTASGWKLYSFLWSEFKRSGWASEGGLTKIDPKKMTGFGVNVCDYSKSIKGTIWLDDIGLVSK</sequence>
<dbReference type="Gene3D" id="2.60.120.430">
    <property type="entry name" value="Galactose-binding lectin"/>
    <property type="match status" value="1"/>
</dbReference>
<feature type="transmembrane region" description="Helical" evidence="2">
    <location>
        <begin position="21"/>
        <end position="41"/>
    </location>
</feature>
<dbReference type="InterPro" id="IPR005087">
    <property type="entry name" value="CBM11"/>
</dbReference>
<dbReference type="GO" id="GO:0008810">
    <property type="term" value="F:cellulase activity"/>
    <property type="evidence" value="ECO:0007669"/>
    <property type="project" value="InterPro"/>
</dbReference>
<feature type="region of interest" description="Disordered" evidence="1">
    <location>
        <begin position="271"/>
        <end position="308"/>
    </location>
</feature>
<reference evidence="4" key="2">
    <citation type="submission" date="2021-01" db="EMBL/GenBank/DDBJ databases">
        <authorList>
            <person name="Hahn C.R."/>
            <person name="Youssef N.H."/>
            <person name="Elshahed M."/>
        </authorList>
    </citation>
    <scope>NUCLEOTIDE SEQUENCE</scope>
    <source>
        <strain evidence="4">Zod_Metabat.24</strain>
    </source>
</reference>
<dbReference type="InterPro" id="IPR008979">
    <property type="entry name" value="Galactose-bd-like_sf"/>
</dbReference>
<protein>
    <recommendedName>
        <fullName evidence="3">CBM11 domain-containing protein</fullName>
    </recommendedName>
</protein>
<proteinExistence type="predicted"/>
<dbReference type="Pfam" id="PF03425">
    <property type="entry name" value="CBM_11"/>
    <property type="match status" value="1"/>
</dbReference>
<keyword evidence="2" id="KW-0472">Membrane</keyword>
<comment type="caution">
    <text evidence="4">The sequence shown here is derived from an EMBL/GenBank/DDBJ whole genome shotgun (WGS) entry which is preliminary data.</text>
</comment>
<dbReference type="Proteomes" id="UP000809273">
    <property type="component" value="Unassembled WGS sequence"/>
</dbReference>
<evidence type="ECO:0000259" key="3">
    <source>
        <dbReference type="Pfam" id="PF03425"/>
    </source>
</evidence>
<keyword evidence="2" id="KW-0812">Transmembrane</keyword>
<dbReference type="Gene3D" id="3.40.50.1110">
    <property type="entry name" value="SGNH hydrolase"/>
    <property type="match status" value="1"/>
</dbReference>
<dbReference type="GO" id="GO:0030245">
    <property type="term" value="P:cellulose catabolic process"/>
    <property type="evidence" value="ECO:0007669"/>
    <property type="project" value="InterPro"/>
</dbReference>
<evidence type="ECO:0000313" key="5">
    <source>
        <dbReference type="Proteomes" id="UP000809273"/>
    </source>
</evidence>
<name>A0A9D8KEY1_9DELT</name>
<feature type="compositionally biased region" description="Acidic residues" evidence="1">
    <location>
        <begin position="282"/>
        <end position="292"/>
    </location>
</feature>
<keyword evidence="2" id="KW-1133">Transmembrane helix</keyword>
<accession>A0A9D8KEY1</accession>
<dbReference type="SUPFAM" id="SSF49785">
    <property type="entry name" value="Galactose-binding domain-like"/>
    <property type="match status" value="1"/>
</dbReference>
<dbReference type="EMBL" id="JAFGIX010000059">
    <property type="protein sequence ID" value="MBN1573910.1"/>
    <property type="molecule type" value="Genomic_DNA"/>
</dbReference>
<dbReference type="InterPro" id="IPR036514">
    <property type="entry name" value="SGNH_hydro_sf"/>
</dbReference>
<organism evidence="4 5">
    <name type="scientific">Candidatus Zymogenus saltonus</name>
    <dbReference type="NCBI Taxonomy" id="2844893"/>
    <lineage>
        <taxon>Bacteria</taxon>
        <taxon>Deltaproteobacteria</taxon>
        <taxon>Candidatus Zymogenia</taxon>
        <taxon>Candidatus Zymogeniales</taxon>
        <taxon>Candidatus Zymogenaceae</taxon>
        <taxon>Candidatus Zymogenus</taxon>
    </lineage>
</organism>
<evidence type="ECO:0000256" key="2">
    <source>
        <dbReference type="SAM" id="Phobius"/>
    </source>
</evidence>
<reference evidence="4" key="1">
    <citation type="journal article" date="2021" name="Environ. Microbiol.">
        <title>Genomic characterization of three novel Desulfobacterota classes expand the metabolic and phylogenetic diversity of the phylum.</title>
        <authorList>
            <person name="Murphy C.L."/>
            <person name="Biggerstaff J."/>
            <person name="Eichhorn A."/>
            <person name="Ewing E."/>
            <person name="Shahan R."/>
            <person name="Soriano D."/>
            <person name="Stewart S."/>
            <person name="VanMol K."/>
            <person name="Walker R."/>
            <person name="Walters P."/>
            <person name="Elshahed M.S."/>
            <person name="Youssef N.H."/>
        </authorList>
    </citation>
    <scope>NUCLEOTIDE SEQUENCE</scope>
    <source>
        <strain evidence="4">Zod_Metabat.24</strain>
    </source>
</reference>
<feature type="domain" description="CBM11" evidence="3">
    <location>
        <begin position="300"/>
        <end position="472"/>
    </location>
</feature>